<name>A0A9D2MLV0_9FIRM</name>
<protein>
    <submittedName>
        <fullName evidence="1">Uncharacterized protein</fullName>
    </submittedName>
</protein>
<dbReference type="Proteomes" id="UP000823921">
    <property type="component" value="Unassembled WGS sequence"/>
</dbReference>
<sequence>MCCNNWNRCCCNSSENNGTASNGLFSNLNLSDLSGTAAGGRQVYLTIPAFLWAADQEEDTSCGCRCC</sequence>
<evidence type="ECO:0000313" key="2">
    <source>
        <dbReference type="Proteomes" id="UP000823921"/>
    </source>
</evidence>
<accession>A0A9D2MLV0</accession>
<comment type="caution">
    <text evidence="1">The sequence shown here is derived from an EMBL/GenBank/DDBJ whole genome shotgun (WGS) entry which is preliminary data.</text>
</comment>
<dbReference type="EMBL" id="DWXO01000038">
    <property type="protein sequence ID" value="HJB80110.1"/>
    <property type="molecule type" value="Genomic_DNA"/>
</dbReference>
<gene>
    <name evidence="1" type="ORF">H9712_03920</name>
</gene>
<dbReference type="AlphaFoldDB" id="A0A9D2MLV0"/>
<evidence type="ECO:0000313" key="1">
    <source>
        <dbReference type="EMBL" id="HJB80110.1"/>
    </source>
</evidence>
<proteinExistence type="predicted"/>
<organism evidence="1 2">
    <name type="scientific">Candidatus Flavonifractor intestinigallinarum</name>
    <dbReference type="NCBI Taxonomy" id="2838586"/>
    <lineage>
        <taxon>Bacteria</taxon>
        <taxon>Bacillati</taxon>
        <taxon>Bacillota</taxon>
        <taxon>Clostridia</taxon>
        <taxon>Eubacteriales</taxon>
        <taxon>Oscillospiraceae</taxon>
        <taxon>Flavonifractor</taxon>
    </lineage>
</organism>
<reference evidence="1" key="1">
    <citation type="journal article" date="2021" name="PeerJ">
        <title>Extensive microbial diversity within the chicken gut microbiome revealed by metagenomics and culture.</title>
        <authorList>
            <person name="Gilroy R."/>
            <person name="Ravi A."/>
            <person name="Getino M."/>
            <person name="Pursley I."/>
            <person name="Horton D.L."/>
            <person name="Alikhan N.F."/>
            <person name="Baker D."/>
            <person name="Gharbi K."/>
            <person name="Hall N."/>
            <person name="Watson M."/>
            <person name="Adriaenssens E.M."/>
            <person name="Foster-Nyarko E."/>
            <person name="Jarju S."/>
            <person name="Secka A."/>
            <person name="Antonio M."/>
            <person name="Oren A."/>
            <person name="Chaudhuri R.R."/>
            <person name="La Ragione R."/>
            <person name="Hildebrand F."/>
            <person name="Pallen M.J."/>
        </authorList>
    </citation>
    <scope>NUCLEOTIDE SEQUENCE</scope>
    <source>
        <strain evidence="1">CHK192-8294</strain>
    </source>
</reference>
<reference evidence="1" key="2">
    <citation type="submission" date="2021-04" db="EMBL/GenBank/DDBJ databases">
        <authorList>
            <person name="Gilroy R."/>
        </authorList>
    </citation>
    <scope>NUCLEOTIDE SEQUENCE</scope>
    <source>
        <strain evidence="1">CHK192-8294</strain>
    </source>
</reference>